<evidence type="ECO:0000259" key="3">
    <source>
        <dbReference type="SMART" id="SM00530"/>
    </source>
</evidence>
<accession>A0A4Y9ZM43</accession>
<evidence type="ECO:0000256" key="2">
    <source>
        <dbReference type="ARBA" id="ARBA00035107"/>
    </source>
</evidence>
<comment type="similarity">
    <text evidence="1">Belongs to the MBF1 family.</text>
</comment>
<gene>
    <name evidence="4" type="ORF">EWM64_g8162</name>
</gene>
<dbReference type="SUPFAM" id="SSF47413">
    <property type="entry name" value="lambda repressor-like DNA-binding domains"/>
    <property type="match status" value="1"/>
</dbReference>
<feature type="domain" description="HTH cro/C1-type" evidence="3">
    <location>
        <begin position="9"/>
        <end position="64"/>
    </location>
</feature>
<dbReference type="InterPro" id="IPR001387">
    <property type="entry name" value="Cro/C1-type_HTH"/>
</dbReference>
<evidence type="ECO:0000256" key="1">
    <source>
        <dbReference type="ARBA" id="ARBA00009802"/>
    </source>
</evidence>
<dbReference type="CDD" id="cd00093">
    <property type="entry name" value="HTH_XRE"/>
    <property type="match status" value="1"/>
</dbReference>
<proteinExistence type="inferred from homology"/>
<comment type="caution">
    <text evidence="4">The sequence shown here is derived from an EMBL/GenBank/DDBJ whole genome shotgun (WGS) entry which is preliminary data.</text>
</comment>
<sequence>MAPSPQCSALKAAIEKKGVSYGQLAGQLGTSEQHVVDIVTGTTPATQAEFQGLARALDINNAPPHDAAHVPK</sequence>
<comment type="function">
    <text evidence="2">Transcriptional coactivator that stimulates GCN4-dependent transcriptional activity by bridging the DNA-binding region of GCN4 and TBP (SPT15), thereby recruiting TBP to GCN4-bound promoters. Involved in induction of the ribosome quality control (RQC) pathway; a pathway that degrades nascent peptide chains during problematic translation. Required to prevent stalled ribosomes from frameshifting.</text>
</comment>
<organism evidence="4 5">
    <name type="scientific">Hericium alpestre</name>
    <dbReference type="NCBI Taxonomy" id="135208"/>
    <lineage>
        <taxon>Eukaryota</taxon>
        <taxon>Fungi</taxon>
        <taxon>Dikarya</taxon>
        <taxon>Basidiomycota</taxon>
        <taxon>Agaricomycotina</taxon>
        <taxon>Agaricomycetes</taxon>
        <taxon>Russulales</taxon>
        <taxon>Hericiaceae</taxon>
        <taxon>Hericium</taxon>
    </lineage>
</organism>
<dbReference type="SMART" id="SM00530">
    <property type="entry name" value="HTH_XRE"/>
    <property type="match status" value="1"/>
</dbReference>
<dbReference type="Proteomes" id="UP000298061">
    <property type="component" value="Unassembled WGS sequence"/>
</dbReference>
<dbReference type="EMBL" id="SFCI01001406">
    <property type="protein sequence ID" value="TFY75852.1"/>
    <property type="molecule type" value="Genomic_DNA"/>
</dbReference>
<dbReference type="GO" id="GO:0003677">
    <property type="term" value="F:DNA binding"/>
    <property type="evidence" value="ECO:0007669"/>
    <property type="project" value="InterPro"/>
</dbReference>
<evidence type="ECO:0000313" key="4">
    <source>
        <dbReference type="EMBL" id="TFY75852.1"/>
    </source>
</evidence>
<dbReference type="Pfam" id="PF01381">
    <property type="entry name" value="HTH_3"/>
    <property type="match status" value="1"/>
</dbReference>
<keyword evidence="5" id="KW-1185">Reference proteome</keyword>
<dbReference type="InterPro" id="IPR010982">
    <property type="entry name" value="Lambda_DNA-bd_dom_sf"/>
</dbReference>
<evidence type="ECO:0000313" key="5">
    <source>
        <dbReference type="Proteomes" id="UP000298061"/>
    </source>
</evidence>
<dbReference type="AlphaFoldDB" id="A0A4Y9ZM43"/>
<dbReference type="Gene3D" id="1.10.260.40">
    <property type="entry name" value="lambda repressor-like DNA-binding domains"/>
    <property type="match status" value="1"/>
</dbReference>
<reference evidence="4 5" key="1">
    <citation type="submission" date="2019-02" db="EMBL/GenBank/DDBJ databases">
        <title>Genome sequencing of the rare red list fungi Hericium alpestre (H. flagellum).</title>
        <authorList>
            <person name="Buettner E."/>
            <person name="Kellner H."/>
        </authorList>
    </citation>
    <scope>NUCLEOTIDE SEQUENCE [LARGE SCALE GENOMIC DNA]</scope>
    <source>
        <strain evidence="4 5">DSM 108284</strain>
    </source>
</reference>
<name>A0A4Y9ZM43_9AGAM</name>
<protein>
    <recommendedName>
        <fullName evidence="3">HTH cro/C1-type domain-containing protein</fullName>
    </recommendedName>
</protein>
<dbReference type="OrthoDB" id="3226546at2759"/>